<gene>
    <name evidence="5" type="ORF">K2173_017928</name>
</gene>
<evidence type="ECO:0000313" key="6">
    <source>
        <dbReference type="Proteomes" id="UP001159364"/>
    </source>
</evidence>
<dbReference type="Proteomes" id="UP001159364">
    <property type="component" value="Linkage Group LG03"/>
</dbReference>
<dbReference type="CDD" id="cd00042">
    <property type="entry name" value="CY"/>
    <property type="match status" value="1"/>
</dbReference>
<keyword evidence="2" id="KW-0789">Thiol protease inhibitor</keyword>
<dbReference type="AlphaFoldDB" id="A0AAV8TTV6"/>
<dbReference type="PANTHER" id="PTHR47364:SF2">
    <property type="entry name" value="CYSTEINE PROTEINASE INHIBITOR 5"/>
    <property type="match status" value="1"/>
</dbReference>
<dbReference type="GO" id="GO:0004869">
    <property type="term" value="F:cysteine-type endopeptidase inhibitor activity"/>
    <property type="evidence" value="ECO:0007669"/>
    <property type="project" value="UniProtKB-KW"/>
</dbReference>
<organism evidence="5 6">
    <name type="scientific">Erythroxylum novogranatense</name>
    <dbReference type="NCBI Taxonomy" id="1862640"/>
    <lineage>
        <taxon>Eukaryota</taxon>
        <taxon>Viridiplantae</taxon>
        <taxon>Streptophyta</taxon>
        <taxon>Embryophyta</taxon>
        <taxon>Tracheophyta</taxon>
        <taxon>Spermatophyta</taxon>
        <taxon>Magnoliopsida</taxon>
        <taxon>eudicotyledons</taxon>
        <taxon>Gunneridae</taxon>
        <taxon>Pentapetalae</taxon>
        <taxon>rosids</taxon>
        <taxon>fabids</taxon>
        <taxon>Malpighiales</taxon>
        <taxon>Erythroxylaceae</taxon>
        <taxon>Erythroxylum</taxon>
    </lineage>
</organism>
<dbReference type="InterPro" id="IPR046350">
    <property type="entry name" value="Cystatin_sf"/>
</dbReference>
<dbReference type="Gene3D" id="3.10.450.10">
    <property type="match status" value="1"/>
</dbReference>
<dbReference type="EMBL" id="JAIWQS010000003">
    <property type="protein sequence ID" value="KAJ8770437.1"/>
    <property type="molecule type" value="Genomic_DNA"/>
</dbReference>
<evidence type="ECO:0000256" key="3">
    <source>
        <dbReference type="SAM" id="SignalP"/>
    </source>
</evidence>
<feature type="domain" description="Cystatin" evidence="4">
    <location>
        <begin position="21"/>
        <end position="110"/>
    </location>
</feature>
<feature type="chain" id="PRO_5043406747" description="Cystatin domain-containing protein" evidence="3">
    <location>
        <begin position="22"/>
        <end position="112"/>
    </location>
</feature>
<keyword evidence="3" id="KW-0732">Signal</keyword>
<dbReference type="PANTHER" id="PTHR47364">
    <property type="entry name" value="CYSTEINE PROTEINASE INHIBITOR 5"/>
    <property type="match status" value="1"/>
</dbReference>
<evidence type="ECO:0000259" key="4">
    <source>
        <dbReference type="SMART" id="SM00043"/>
    </source>
</evidence>
<protein>
    <recommendedName>
        <fullName evidence="4">Cystatin domain-containing protein</fullName>
    </recommendedName>
</protein>
<evidence type="ECO:0000313" key="5">
    <source>
        <dbReference type="EMBL" id="KAJ8770437.1"/>
    </source>
</evidence>
<dbReference type="SMART" id="SM00043">
    <property type="entry name" value="CY"/>
    <property type="match status" value="1"/>
</dbReference>
<proteinExistence type="predicted"/>
<sequence length="112" mass="12488">MQRRFVLFSLLFLAGVASIAALVGGWKPIANVNDSHVQEIGKYAVSEYNKRSKADLKFKGVVKGESQVVSGIKYRLVVAVKDATATKNYEAVVWEKAWLNYRNLTSFEPLGH</sequence>
<name>A0AAV8TTV6_9ROSI</name>
<keyword evidence="6" id="KW-1185">Reference proteome</keyword>
<dbReference type="SUPFAM" id="SSF54403">
    <property type="entry name" value="Cystatin/monellin"/>
    <property type="match status" value="1"/>
</dbReference>
<feature type="signal peptide" evidence="3">
    <location>
        <begin position="1"/>
        <end position="21"/>
    </location>
</feature>
<dbReference type="InterPro" id="IPR000010">
    <property type="entry name" value="Cystatin_dom"/>
</dbReference>
<accession>A0AAV8TTV6</accession>
<evidence type="ECO:0000256" key="2">
    <source>
        <dbReference type="ARBA" id="ARBA00022704"/>
    </source>
</evidence>
<reference evidence="5 6" key="1">
    <citation type="submission" date="2021-09" db="EMBL/GenBank/DDBJ databases">
        <title>Genomic insights and catalytic innovation underlie evolution of tropane alkaloids biosynthesis.</title>
        <authorList>
            <person name="Wang Y.-J."/>
            <person name="Tian T."/>
            <person name="Huang J.-P."/>
            <person name="Huang S.-X."/>
        </authorList>
    </citation>
    <scope>NUCLEOTIDE SEQUENCE [LARGE SCALE GENOMIC DNA]</scope>
    <source>
        <strain evidence="5">KIB-2018</strain>
        <tissue evidence="5">Leaf</tissue>
    </source>
</reference>
<comment type="caution">
    <text evidence="5">The sequence shown here is derived from an EMBL/GenBank/DDBJ whole genome shotgun (WGS) entry which is preliminary data.</text>
</comment>
<keyword evidence="1" id="KW-0646">Protease inhibitor</keyword>
<dbReference type="Pfam" id="PF16845">
    <property type="entry name" value="SQAPI"/>
    <property type="match status" value="1"/>
</dbReference>
<evidence type="ECO:0000256" key="1">
    <source>
        <dbReference type="ARBA" id="ARBA00022690"/>
    </source>
</evidence>